<dbReference type="PANTHER" id="PTHR34138:SF1">
    <property type="entry name" value="CELL SHAPE-DETERMINING PROTEIN MREC"/>
    <property type="match status" value="1"/>
</dbReference>
<dbReference type="GO" id="GO:0008360">
    <property type="term" value="P:regulation of cell shape"/>
    <property type="evidence" value="ECO:0007669"/>
    <property type="project" value="UniProtKB-KW"/>
</dbReference>
<comment type="caution">
    <text evidence="7">The sequence shown here is derived from an EMBL/GenBank/DDBJ whole genome shotgun (WGS) entry which is preliminary data.</text>
</comment>
<reference evidence="7" key="1">
    <citation type="submission" date="2020-07" db="EMBL/GenBank/DDBJ databases">
        <title>Huge and variable diversity of episymbiotic CPR bacteria and DPANN archaea in groundwater ecosystems.</title>
        <authorList>
            <person name="He C.Y."/>
            <person name="Keren R."/>
            <person name="Whittaker M."/>
            <person name="Farag I.F."/>
            <person name="Doudna J."/>
            <person name="Cate J.H.D."/>
            <person name="Banfield J.F."/>
        </authorList>
    </citation>
    <scope>NUCLEOTIDE SEQUENCE</scope>
    <source>
        <strain evidence="7">NC_groundwater_1860_Pr3_B-0.1um_51_7</strain>
    </source>
</reference>
<dbReference type="Pfam" id="PF04085">
    <property type="entry name" value="MreC"/>
    <property type="match status" value="1"/>
</dbReference>
<evidence type="ECO:0000256" key="4">
    <source>
        <dbReference type="ARBA" id="ARBA00032089"/>
    </source>
</evidence>
<sequence length="266" mass="29106">MSGHPPFRKKRSYVPAVIVVLTVLFFSFVFPSGLFPGRPLLISFFYPFQLAAGVLLKIPSSVLSLANLSQENGRLKAELDSSRVKLSTLSELMLENQRLRAALSFQAGGGYGSWLLPARVIGRSPSSWLSMLEIDKGETSNVRLNMPVVVRDGLVGRVIEVSNFNAKVLLVTDEDSRVAAVDQRSRDLGMAEGYLPEALRMKYVGAGGEVKEGDKIVTSSISGIFPPGIPIGAVSRAAKKEHDLFYEIEIKPSVNFSRLEGVFLLY</sequence>
<feature type="domain" description="Rod shape-determining protein MreC beta-barrel core" evidence="6">
    <location>
        <begin position="120"/>
        <end position="265"/>
    </location>
</feature>
<dbReference type="PANTHER" id="PTHR34138">
    <property type="entry name" value="CELL SHAPE-DETERMINING PROTEIN MREC"/>
    <property type="match status" value="1"/>
</dbReference>
<comment type="similarity">
    <text evidence="1">Belongs to the MreC family.</text>
</comment>
<dbReference type="Gene3D" id="2.40.10.340">
    <property type="entry name" value="Rod shape-determining protein MreC, domain 1"/>
    <property type="match status" value="1"/>
</dbReference>
<evidence type="ECO:0000256" key="1">
    <source>
        <dbReference type="ARBA" id="ARBA00009369"/>
    </source>
</evidence>
<evidence type="ECO:0000256" key="2">
    <source>
        <dbReference type="ARBA" id="ARBA00013855"/>
    </source>
</evidence>
<dbReference type="Proteomes" id="UP000808761">
    <property type="component" value="Unassembled WGS sequence"/>
</dbReference>
<name>A0A9D6UJR1_UNCSA</name>
<evidence type="ECO:0000256" key="5">
    <source>
        <dbReference type="SAM" id="Phobius"/>
    </source>
</evidence>
<evidence type="ECO:0000313" key="8">
    <source>
        <dbReference type="Proteomes" id="UP000808761"/>
    </source>
</evidence>
<dbReference type="InterPro" id="IPR055342">
    <property type="entry name" value="MreC_beta-barrel_core"/>
</dbReference>
<dbReference type="GO" id="GO:0005886">
    <property type="term" value="C:plasma membrane"/>
    <property type="evidence" value="ECO:0007669"/>
    <property type="project" value="TreeGrafter"/>
</dbReference>
<keyword evidence="5" id="KW-0472">Membrane</keyword>
<gene>
    <name evidence="7" type="primary">mreC</name>
    <name evidence="7" type="ORF">HZB08_01270</name>
</gene>
<protein>
    <recommendedName>
        <fullName evidence="2">Cell shape-determining protein MreC</fullName>
    </recommendedName>
    <alternativeName>
        <fullName evidence="4">Cell shape protein MreC</fullName>
    </alternativeName>
</protein>
<keyword evidence="5" id="KW-1133">Transmembrane helix</keyword>
<dbReference type="EMBL" id="JACRKR010000064">
    <property type="protein sequence ID" value="MBI5078639.1"/>
    <property type="molecule type" value="Genomic_DNA"/>
</dbReference>
<dbReference type="InterPro" id="IPR042177">
    <property type="entry name" value="Cell/Rod_1"/>
</dbReference>
<evidence type="ECO:0000313" key="7">
    <source>
        <dbReference type="EMBL" id="MBI5078639.1"/>
    </source>
</evidence>
<proteinExistence type="inferred from homology"/>
<dbReference type="AlphaFoldDB" id="A0A9D6UJR1"/>
<dbReference type="PIRSF" id="PIRSF038471">
    <property type="entry name" value="MreC"/>
    <property type="match status" value="1"/>
</dbReference>
<dbReference type="Gene3D" id="2.40.10.350">
    <property type="entry name" value="Rod shape-determining protein MreC, domain 2"/>
    <property type="match status" value="1"/>
</dbReference>
<feature type="transmembrane region" description="Helical" evidence="5">
    <location>
        <begin position="12"/>
        <end position="32"/>
    </location>
</feature>
<dbReference type="NCBIfam" id="TIGR00219">
    <property type="entry name" value="mreC"/>
    <property type="match status" value="1"/>
</dbReference>
<keyword evidence="3" id="KW-0133">Cell shape</keyword>
<dbReference type="InterPro" id="IPR042175">
    <property type="entry name" value="Cell/Rod_MreC_2"/>
</dbReference>
<dbReference type="InterPro" id="IPR007221">
    <property type="entry name" value="MreC"/>
</dbReference>
<accession>A0A9D6UJR1</accession>
<organism evidence="7 8">
    <name type="scientific">Candidatus Saganbacteria bacterium</name>
    <dbReference type="NCBI Taxonomy" id="2575572"/>
    <lineage>
        <taxon>Bacteria</taxon>
        <taxon>Bacillati</taxon>
        <taxon>Saganbacteria</taxon>
    </lineage>
</organism>
<evidence type="ECO:0000259" key="6">
    <source>
        <dbReference type="Pfam" id="PF04085"/>
    </source>
</evidence>
<keyword evidence="5" id="KW-0812">Transmembrane</keyword>
<evidence type="ECO:0000256" key="3">
    <source>
        <dbReference type="ARBA" id="ARBA00022960"/>
    </source>
</evidence>